<dbReference type="OrthoDB" id="1856718at2759"/>
<comment type="similarity">
    <text evidence="9">In the C-terminal section; belongs to the flavoprotein pyridine nucleotide cytochrome reductase family.</text>
</comment>
<dbReference type="GO" id="GO:0005739">
    <property type="term" value="C:mitochondrion"/>
    <property type="evidence" value="ECO:0007669"/>
    <property type="project" value="UniProtKB-SubCell"/>
</dbReference>
<dbReference type="InterPro" id="IPR001709">
    <property type="entry name" value="Flavoprot_Pyr_Nucl_cyt_Rdtase"/>
</dbReference>
<dbReference type="InterPro" id="IPR008254">
    <property type="entry name" value="Flavodoxin/NO_synth"/>
</dbReference>
<accession>A0A316ZES1</accession>
<dbReference type="HAMAP" id="MF_03178">
    <property type="entry name" value="NDOR1"/>
    <property type="match status" value="1"/>
</dbReference>
<organism evidence="13 14">
    <name type="scientific">Tilletiopsis washingtonensis</name>
    <dbReference type="NCBI Taxonomy" id="58919"/>
    <lineage>
        <taxon>Eukaryota</taxon>
        <taxon>Fungi</taxon>
        <taxon>Dikarya</taxon>
        <taxon>Basidiomycota</taxon>
        <taxon>Ustilaginomycotina</taxon>
        <taxon>Exobasidiomycetes</taxon>
        <taxon>Entylomatales</taxon>
        <taxon>Entylomatales incertae sedis</taxon>
        <taxon>Tilletiopsis</taxon>
    </lineage>
</organism>
<evidence type="ECO:0000256" key="10">
    <source>
        <dbReference type="SAM" id="MobiDB-lite"/>
    </source>
</evidence>
<dbReference type="Gene3D" id="3.40.50.360">
    <property type="match status" value="1"/>
</dbReference>
<evidence type="ECO:0000259" key="11">
    <source>
        <dbReference type="PROSITE" id="PS50902"/>
    </source>
</evidence>
<keyword evidence="3 9" id="KW-0963">Cytoplasm</keyword>
<keyword evidence="5 9" id="KW-0288">FMN</keyword>
<dbReference type="PRINTS" id="PR00369">
    <property type="entry name" value="FLAVODOXIN"/>
</dbReference>
<feature type="binding site" evidence="9">
    <location>
        <begin position="83"/>
        <end position="86"/>
    </location>
    <ligand>
        <name>FMN</name>
        <dbReference type="ChEBI" id="CHEBI:58210"/>
    </ligand>
</feature>
<dbReference type="PANTHER" id="PTHR19384:SF10">
    <property type="entry name" value="NADPH-DEPENDENT DIFLAVIN OXIDOREDUCTASE 1"/>
    <property type="match status" value="1"/>
</dbReference>
<comment type="function">
    <text evidence="9">NADPH-dependent reductase which is a central component of the cytosolic iron-sulfur (Fe-S) protein assembly (CIA) machinery. Transfers electrons from NADPH via its FAD and FMN prosthetic groups to the [2Fe-2S] cluster of DRE2, another key component of the CIA machinery. In turn, this reduced cluster provides electrons for assembly of cytosolic iron-sulfur cluster proteins. Positively controls H(2)O(2)-induced cell death.</text>
</comment>
<feature type="region of interest" description="Disordered" evidence="10">
    <location>
        <begin position="1"/>
        <end position="21"/>
    </location>
</feature>
<dbReference type="EC" id="1.18.1.-" evidence="9"/>
<dbReference type="GO" id="GO:0016651">
    <property type="term" value="F:oxidoreductase activity, acting on NAD(P)H"/>
    <property type="evidence" value="ECO:0007669"/>
    <property type="project" value="UniProtKB-UniRule"/>
</dbReference>
<feature type="region of interest" description="Disordered" evidence="10">
    <location>
        <begin position="205"/>
        <end position="225"/>
    </location>
</feature>
<name>A0A316ZES1_9BASI</name>
<feature type="domain" description="FAD-binding FR-type" evidence="12">
    <location>
        <begin position="226"/>
        <end position="466"/>
    </location>
</feature>
<keyword evidence="7 9" id="KW-0521">NADP</keyword>
<evidence type="ECO:0000256" key="1">
    <source>
        <dbReference type="ARBA" id="ARBA00001917"/>
    </source>
</evidence>
<feature type="domain" description="Flavodoxin-like" evidence="11">
    <location>
        <begin position="30"/>
        <end position="174"/>
    </location>
</feature>
<dbReference type="SUPFAM" id="SSF52218">
    <property type="entry name" value="Flavoproteins"/>
    <property type="match status" value="1"/>
</dbReference>
<dbReference type="Gene3D" id="1.20.990.10">
    <property type="entry name" value="NADPH-cytochrome p450 Reductase, Chain A, domain 3"/>
    <property type="match status" value="1"/>
</dbReference>
<keyword evidence="9" id="KW-0496">Mitochondrion</keyword>
<dbReference type="InterPro" id="IPR028879">
    <property type="entry name" value="NDOR1"/>
</dbReference>
<keyword evidence="6 9" id="KW-0274">FAD</keyword>
<dbReference type="PROSITE" id="PS50902">
    <property type="entry name" value="FLAVODOXIN_LIKE"/>
    <property type="match status" value="1"/>
</dbReference>
<evidence type="ECO:0000259" key="12">
    <source>
        <dbReference type="PROSITE" id="PS51384"/>
    </source>
</evidence>
<evidence type="ECO:0000313" key="14">
    <source>
        <dbReference type="Proteomes" id="UP000245946"/>
    </source>
</evidence>
<dbReference type="InterPro" id="IPR029039">
    <property type="entry name" value="Flavoprotein-like_sf"/>
</dbReference>
<dbReference type="EMBL" id="KZ819287">
    <property type="protein sequence ID" value="PWN99726.1"/>
    <property type="molecule type" value="Genomic_DNA"/>
</dbReference>
<dbReference type="STRING" id="58919.A0A316ZES1"/>
<dbReference type="PRINTS" id="PR00371">
    <property type="entry name" value="FPNCR"/>
</dbReference>
<dbReference type="Proteomes" id="UP000245946">
    <property type="component" value="Unassembled WGS sequence"/>
</dbReference>
<dbReference type="InterPro" id="IPR001094">
    <property type="entry name" value="Flavdoxin-like"/>
</dbReference>
<evidence type="ECO:0000256" key="5">
    <source>
        <dbReference type="ARBA" id="ARBA00022643"/>
    </source>
</evidence>
<dbReference type="FunFam" id="3.40.50.80:FF:000032">
    <property type="entry name" value="NADPH-dependent diflavin oxidoreductase 1"/>
    <property type="match status" value="1"/>
</dbReference>
<comment type="similarity">
    <text evidence="9">Belongs to the NADPH-dependent diflavin oxidoreductase NDOR1 family.</text>
</comment>
<evidence type="ECO:0000256" key="9">
    <source>
        <dbReference type="HAMAP-Rule" id="MF_03178"/>
    </source>
</evidence>
<feature type="binding site" evidence="9">
    <location>
        <position position="480"/>
    </location>
    <ligand>
        <name>NADP(+)</name>
        <dbReference type="ChEBI" id="CHEBI:58349"/>
    </ligand>
</feature>
<dbReference type="GO" id="GO:0016226">
    <property type="term" value="P:iron-sulfur cluster assembly"/>
    <property type="evidence" value="ECO:0007669"/>
    <property type="project" value="UniProtKB-UniRule"/>
</dbReference>
<dbReference type="GO" id="GO:0005829">
    <property type="term" value="C:cytosol"/>
    <property type="evidence" value="ECO:0007669"/>
    <property type="project" value="TreeGrafter"/>
</dbReference>
<comment type="catalytic activity">
    <reaction evidence="9">
        <text>2 oxidized [2Fe-2S]-[protein] + NADPH = 2 reduced [2Fe-2S]-[protein] + NADP(+) + H(+)</text>
        <dbReference type="Rhea" id="RHEA:67716"/>
        <dbReference type="Rhea" id="RHEA-COMP:17327"/>
        <dbReference type="Rhea" id="RHEA-COMP:17328"/>
        <dbReference type="ChEBI" id="CHEBI:15378"/>
        <dbReference type="ChEBI" id="CHEBI:33737"/>
        <dbReference type="ChEBI" id="CHEBI:33738"/>
        <dbReference type="ChEBI" id="CHEBI:57783"/>
        <dbReference type="ChEBI" id="CHEBI:58349"/>
    </reaction>
</comment>
<dbReference type="Pfam" id="PF00175">
    <property type="entry name" value="NAD_binding_1"/>
    <property type="match status" value="1"/>
</dbReference>
<dbReference type="InterPro" id="IPR017938">
    <property type="entry name" value="Riboflavin_synthase-like_b-brl"/>
</dbReference>
<evidence type="ECO:0000256" key="6">
    <source>
        <dbReference type="ARBA" id="ARBA00022827"/>
    </source>
</evidence>
<dbReference type="Pfam" id="PF00667">
    <property type="entry name" value="FAD_binding_1"/>
    <property type="match status" value="1"/>
</dbReference>
<dbReference type="InterPro" id="IPR023173">
    <property type="entry name" value="NADPH_Cyt_P450_Rdtase_alpha"/>
</dbReference>
<feature type="binding site" evidence="9">
    <location>
        <position position="156"/>
    </location>
    <ligand>
        <name>FMN</name>
        <dbReference type="ChEBI" id="CHEBI:58210"/>
    </ligand>
</feature>
<dbReference type="Gene3D" id="2.40.30.10">
    <property type="entry name" value="Translation factors"/>
    <property type="match status" value="1"/>
</dbReference>
<proteinExistence type="inferred from homology"/>
<dbReference type="SUPFAM" id="SSF63380">
    <property type="entry name" value="Riboflavin synthase domain-like"/>
    <property type="match status" value="1"/>
</dbReference>
<evidence type="ECO:0000313" key="13">
    <source>
        <dbReference type="EMBL" id="PWN99726.1"/>
    </source>
</evidence>
<feature type="binding site" evidence="9">
    <location>
        <position position="375"/>
    </location>
    <ligand>
        <name>FAD</name>
        <dbReference type="ChEBI" id="CHEBI:57692"/>
    </ligand>
</feature>
<keyword evidence="4 9" id="KW-0285">Flavoprotein</keyword>
<protein>
    <recommendedName>
        <fullName evidence="9">NADPH-dependent diflavin oxidoreductase 1</fullName>
        <ecNumber evidence="9">1.18.1.-</ecNumber>
    </recommendedName>
    <alternativeName>
        <fullName evidence="9">NADPH-dependent FMN and FAD-containing oxidoreductase</fullName>
    </alternativeName>
</protein>
<reference evidence="13 14" key="1">
    <citation type="journal article" date="2018" name="Mol. Biol. Evol.">
        <title>Broad Genomic Sampling Reveals a Smut Pathogenic Ancestry of the Fungal Clade Ustilaginomycotina.</title>
        <authorList>
            <person name="Kijpornyongpan T."/>
            <person name="Mondo S.J."/>
            <person name="Barry K."/>
            <person name="Sandor L."/>
            <person name="Lee J."/>
            <person name="Lipzen A."/>
            <person name="Pangilinan J."/>
            <person name="LaButti K."/>
            <person name="Hainaut M."/>
            <person name="Henrissat B."/>
            <person name="Grigoriev I.V."/>
            <person name="Spatafora J.W."/>
            <person name="Aime M.C."/>
        </authorList>
    </citation>
    <scope>NUCLEOTIDE SEQUENCE [LARGE SCALE GENOMIC DNA]</scope>
    <source>
        <strain evidence="13 14">MCA 4186</strain>
    </source>
</reference>
<dbReference type="InterPro" id="IPR003097">
    <property type="entry name" value="CysJ-like_FAD-binding"/>
</dbReference>
<feature type="binding site" evidence="9">
    <location>
        <begin position="550"/>
        <end position="554"/>
    </location>
    <ligand>
        <name>NADP(+)</name>
        <dbReference type="ChEBI" id="CHEBI:58349"/>
    </ligand>
</feature>
<evidence type="ECO:0000256" key="8">
    <source>
        <dbReference type="ARBA" id="ARBA00023002"/>
    </source>
</evidence>
<evidence type="ECO:0000256" key="4">
    <source>
        <dbReference type="ARBA" id="ARBA00022630"/>
    </source>
</evidence>
<dbReference type="InterPro" id="IPR017927">
    <property type="entry name" value="FAD-bd_FR_type"/>
</dbReference>
<feature type="binding site" evidence="9">
    <location>
        <begin position="121"/>
        <end position="130"/>
    </location>
    <ligand>
        <name>FMN</name>
        <dbReference type="ChEBI" id="CHEBI:58210"/>
    </ligand>
</feature>
<gene>
    <name evidence="9" type="primary">TAH18</name>
    <name evidence="13" type="ORF">FA09DRAFT_328516</name>
</gene>
<dbReference type="GO" id="GO:0050661">
    <property type="term" value="F:NADP binding"/>
    <property type="evidence" value="ECO:0007669"/>
    <property type="project" value="UniProtKB-UniRule"/>
</dbReference>
<dbReference type="GO" id="GO:0050660">
    <property type="term" value="F:flavin adenine dinucleotide binding"/>
    <property type="evidence" value="ECO:0007669"/>
    <property type="project" value="UniProtKB-UniRule"/>
</dbReference>
<sequence>MAPSRVSPPPHTEAEASSSAPGADLAARRLLILYATTTGTAQDTAERVARVAARRRWHADVLSVDEWDMLSLPETPLVLFIVSTTGAGDFPSAALPFWHFLLRATLPPDVLEDVTFATFGLGDSSYAKYCWPTRKINKRLKALGAHEVCEAGEGDDQHYLGIDGTLHPWLDTFFNTLDTLLPLPAGVEPLLDTEPLPPRIIVRRIGPSSSGAEPSSSAPTTQRLRQGRRWGVLKRNERVTPQEHWQDVRLVEWETEDGEPMRHSAGDIASIRPQNLPQDIERFMEIVGWAQYADYELELSCRDRTRPLPSLLPARTTLRDLLTQHLDPFSVPRQSFFELIRHFSPPGHMQREKLDEFCTPGEGADDMYEYAQRVRRNIAEVLAEFESVRVPLEYVCEVLPLLRERQFSIASCPAERPNGVQLAVAMVEYKTRIKEMRRGVCSRWLGQLPVGTRFAFSIVSGTLRLPAAPSTPMILVGPGTGVAPIRALVHERLSRSPAPAPDDVLVLLGCRNRARDFLFGDEWRTLAGEKDGTQRRLEYRLAASRDQQDKVYVQHVLRDEGARVWDMLRRGAVLYISGSSGKMPEAVRAAVVEVCVAHGAMQEAEAQTYVEQMEAQERWQEECWS</sequence>
<feature type="binding site" evidence="9">
    <location>
        <begin position="439"/>
        <end position="442"/>
    </location>
    <ligand>
        <name>FAD</name>
        <dbReference type="ChEBI" id="CHEBI:57692"/>
    </ligand>
</feature>
<feature type="binding site" evidence="9">
    <location>
        <begin position="405"/>
        <end position="408"/>
    </location>
    <ligand>
        <name>FAD</name>
        <dbReference type="ChEBI" id="CHEBI:57692"/>
    </ligand>
</feature>
<dbReference type="InterPro" id="IPR001433">
    <property type="entry name" value="OxRdtase_FAD/NAD-bd"/>
</dbReference>
<evidence type="ECO:0000256" key="7">
    <source>
        <dbReference type="ARBA" id="ARBA00022857"/>
    </source>
</evidence>
<dbReference type="PANTHER" id="PTHR19384">
    <property type="entry name" value="NITRIC OXIDE SYNTHASE-RELATED"/>
    <property type="match status" value="1"/>
</dbReference>
<dbReference type="PROSITE" id="PS51384">
    <property type="entry name" value="FAD_FR"/>
    <property type="match status" value="1"/>
</dbReference>
<dbReference type="SUPFAM" id="SSF52343">
    <property type="entry name" value="Ferredoxin reductase-like, C-terminal NADP-linked domain"/>
    <property type="match status" value="1"/>
</dbReference>
<dbReference type="GO" id="GO:0160246">
    <property type="term" value="F:NADPH-iron-sulfur [2Fe-2S] protein oxidoreductase activity"/>
    <property type="evidence" value="ECO:0007669"/>
    <property type="project" value="InterPro"/>
</dbReference>
<dbReference type="GO" id="GO:0010181">
    <property type="term" value="F:FMN binding"/>
    <property type="evidence" value="ECO:0007669"/>
    <property type="project" value="UniProtKB-UniRule"/>
</dbReference>
<feature type="binding site" evidence="9">
    <location>
        <begin position="544"/>
        <end position="545"/>
    </location>
    <ligand>
        <name>NADP(+)</name>
        <dbReference type="ChEBI" id="CHEBI:58349"/>
    </ligand>
</feature>
<comment type="caution">
    <text evidence="9">Lacks conserved residue(s) required for the propagation of feature annotation.</text>
</comment>
<feature type="compositionally biased region" description="Pro residues" evidence="10">
    <location>
        <begin position="1"/>
        <end position="11"/>
    </location>
</feature>
<feature type="binding site" evidence="9">
    <location>
        <position position="624"/>
    </location>
    <ligand>
        <name>FAD</name>
        <dbReference type="ChEBI" id="CHEBI:57692"/>
    </ligand>
</feature>
<keyword evidence="8 9" id="KW-0560">Oxidoreductase</keyword>
<dbReference type="InterPro" id="IPR039261">
    <property type="entry name" value="FNR_nucleotide-bd"/>
</dbReference>
<comment type="subunit">
    <text evidence="9">Interacts with DRE2; as part of the cytosolic iron-sulfur (Fe-S) protein assembly (CIA) machinery.</text>
</comment>
<evidence type="ECO:0000256" key="2">
    <source>
        <dbReference type="ARBA" id="ARBA00001974"/>
    </source>
</evidence>
<feature type="compositionally biased region" description="Low complexity" evidence="10">
    <location>
        <begin position="206"/>
        <end position="219"/>
    </location>
</feature>
<comment type="subcellular location">
    <subcellularLocation>
        <location evidence="9">Cytoplasm</location>
    </subcellularLocation>
    <subcellularLocation>
        <location evidence="9">Mitochondrion</location>
    </subcellularLocation>
    <text evidence="9">Relocalizes to mitochondria after H(2)O(2) exposure.</text>
</comment>
<dbReference type="AlphaFoldDB" id="A0A316ZES1"/>
<comment type="cofactor">
    <cofactor evidence="1 9">
        <name>FMN</name>
        <dbReference type="ChEBI" id="CHEBI:58210"/>
    </cofactor>
</comment>
<dbReference type="Gene3D" id="3.40.50.80">
    <property type="entry name" value="Nucleotide-binding domain of ferredoxin-NADP reductase (FNR) module"/>
    <property type="match status" value="1"/>
</dbReference>
<evidence type="ECO:0000256" key="3">
    <source>
        <dbReference type="ARBA" id="ARBA00022490"/>
    </source>
</evidence>
<keyword evidence="14" id="KW-1185">Reference proteome</keyword>
<comment type="cofactor">
    <cofactor evidence="2 9">
        <name>FAD</name>
        <dbReference type="ChEBI" id="CHEBI:57692"/>
    </cofactor>
</comment>
<comment type="similarity">
    <text evidence="9">In the N-terminal section; belongs to the flavodoxin family.</text>
</comment>
<dbReference type="Pfam" id="PF00258">
    <property type="entry name" value="Flavodoxin_1"/>
    <property type="match status" value="1"/>
</dbReference>